<dbReference type="InterPro" id="IPR006027">
    <property type="entry name" value="NusB_RsmB_TIM44"/>
</dbReference>
<evidence type="ECO:0000259" key="7">
    <source>
        <dbReference type="Pfam" id="PF01029"/>
    </source>
</evidence>
<protein>
    <recommendedName>
        <fullName evidence="6">Transcription antitermination protein NusB</fullName>
    </recommendedName>
    <alternativeName>
        <fullName evidence="6">Antitermination factor NusB</fullName>
    </alternativeName>
</protein>
<reference evidence="8 10" key="1">
    <citation type="journal article" date="2016" name="Int. J. Mol. Sci.">
        <title>Comparative genomics of the extreme acidophile Acidithiobacillus thiooxidans reveals intraspecific divergence and niche adaptation.</title>
        <authorList>
            <person name="Zhang X."/>
            <person name="Feng X."/>
            <person name="Tao J."/>
            <person name="Ma L."/>
            <person name="Xiao Y."/>
            <person name="Liang Y."/>
            <person name="Liu X."/>
            <person name="Yin H."/>
        </authorList>
    </citation>
    <scope>NUCLEOTIDE SEQUENCE [LARGE SCALE GENOMIC DNA]</scope>
    <source>
        <strain evidence="9 10">A02</strain>
        <strain evidence="8">DXS-W</strain>
    </source>
</reference>
<evidence type="ECO:0000256" key="3">
    <source>
        <dbReference type="ARBA" id="ARBA00022884"/>
    </source>
</evidence>
<dbReference type="GO" id="GO:0005829">
    <property type="term" value="C:cytosol"/>
    <property type="evidence" value="ECO:0007669"/>
    <property type="project" value="TreeGrafter"/>
</dbReference>
<dbReference type="Proteomes" id="UP000094893">
    <property type="component" value="Unassembled WGS sequence"/>
</dbReference>
<dbReference type="HAMAP" id="MF_00073">
    <property type="entry name" value="NusB"/>
    <property type="match status" value="1"/>
</dbReference>
<dbReference type="Pfam" id="PF01029">
    <property type="entry name" value="NusB"/>
    <property type="match status" value="1"/>
</dbReference>
<dbReference type="Proteomes" id="UP000095008">
    <property type="component" value="Unassembled WGS sequence"/>
</dbReference>
<dbReference type="InterPro" id="IPR011605">
    <property type="entry name" value="NusB_fam"/>
</dbReference>
<keyword evidence="5 6" id="KW-0804">Transcription</keyword>
<dbReference type="Gene3D" id="1.10.940.10">
    <property type="entry name" value="NusB-like"/>
    <property type="match status" value="1"/>
</dbReference>
<dbReference type="GO" id="GO:0006353">
    <property type="term" value="P:DNA-templated transcription termination"/>
    <property type="evidence" value="ECO:0007669"/>
    <property type="project" value="UniProtKB-UniRule"/>
</dbReference>
<dbReference type="EMBL" id="LWRY01000237">
    <property type="protein sequence ID" value="OCX69046.1"/>
    <property type="molecule type" value="Genomic_DNA"/>
</dbReference>
<name>A0A1C2IUK9_ACITH</name>
<dbReference type="eggNOG" id="COG0781">
    <property type="taxonomic scope" value="Bacteria"/>
</dbReference>
<keyword evidence="2 6" id="KW-0889">Transcription antitermination</keyword>
<dbReference type="PANTHER" id="PTHR11078">
    <property type="entry name" value="N UTILIZATION SUBSTANCE PROTEIN B-RELATED"/>
    <property type="match status" value="1"/>
</dbReference>
<evidence type="ECO:0000256" key="4">
    <source>
        <dbReference type="ARBA" id="ARBA00023015"/>
    </source>
</evidence>
<dbReference type="EMBL" id="LWSA01000155">
    <property type="protein sequence ID" value="OCX71869.1"/>
    <property type="molecule type" value="Genomic_DNA"/>
</dbReference>
<dbReference type="PANTHER" id="PTHR11078:SF3">
    <property type="entry name" value="ANTITERMINATION NUSB DOMAIN-CONTAINING PROTEIN"/>
    <property type="match status" value="1"/>
</dbReference>
<evidence type="ECO:0000313" key="8">
    <source>
        <dbReference type="EMBL" id="OCX69046.1"/>
    </source>
</evidence>
<dbReference type="SUPFAM" id="SSF48013">
    <property type="entry name" value="NusB-like"/>
    <property type="match status" value="1"/>
</dbReference>
<keyword evidence="3 6" id="KW-0694">RNA-binding</keyword>
<dbReference type="STRING" id="930.GCA_002079865_02397"/>
<dbReference type="GO" id="GO:0003723">
    <property type="term" value="F:RNA binding"/>
    <property type="evidence" value="ECO:0007669"/>
    <property type="project" value="UniProtKB-UniRule"/>
</dbReference>
<dbReference type="AlphaFoldDB" id="A0A1C2IUK9"/>
<evidence type="ECO:0000256" key="6">
    <source>
        <dbReference type="HAMAP-Rule" id="MF_00073"/>
    </source>
</evidence>
<keyword evidence="4 6" id="KW-0805">Transcription regulation</keyword>
<feature type="domain" description="NusB/RsmB/TIM44" evidence="7">
    <location>
        <begin position="9"/>
        <end position="134"/>
    </location>
</feature>
<evidence type="ECO:0000256" key="1">
    <source>
        <dbReference type="ARBA" id="ARBA00005952"/>
    </source>
</evidence>
<accession>A0A1C2IUK9</accession>
<organism evidence="8 11">
    <name type="scientific">Acidithiobacillus thiooxidans</name>
    <name type="common">Thiobacillus thiooxidans</name>
    <dbReference type="NCBI Taxonomy" id="930"/>
    <lineage>
        <taxon>Bacteria</taxon>
        <taxon>Pseudomonadati</taxon>
        <taxon>Pseudomonadota</taxon>
        <taxon>Acidithiobacillia</taxon>
        <taxon>Acidithiobacillales</taxon>
        <taxon>Acidithiobacillaceae</taxon>
        <taxon>Acidithiobacillus</taxon>
    </lineage>
</organism>
<dbReference type="OrthoDB" id="9789556at2"/>
<dbReference type="RefSeq" id="WP_010641392.1">
    <property type="nucleotide sequence ID" value="NZ_DAIAWO010000081.1"/>
</dbReference>
<comment type="function">
    <text evidence="6">Involved in transcription antitermination. Required for transcription of ribosomal RNA (rRNA) genes. Binds specifically to the boxA antiterminator sequence of the ribosomal RNA (rrn) operons.</text>
</comment>
<dbReference type="GO" id="GO:0031564">
    <property type="term" value="P:transcription antitermination"/>
    <property type="evidence" value="ECO:0007669"/>
    <property type="project" value="UniProtKB-KW"/>
</dbReference>
<dbReference type="InterPro" id="IPR035926">
    <property type="entry name" value="NusB-like_sf"/>
</dbReference>
<evidence type="ECO:0000256" key="5">
    <source>
        <dbReference type="ARBA" id="ARBA00023163"/>
    </source>
</evidence>
<evidence type="ECO:0000313" key="10">
    <source>
        <dbReference type="Proteomes" id="UP000094893"/>
    </source>
</evidence>
<comment type="similarity">
    <text evidence="1 6">Belongs to the NusB family.</text>
</comment>
<gene>
    <name evidence="6" type="primary">nusB</name>
    <name evidence="8" type="ORF">A6M23_16285</name>
    <name evidence="9" type="ORF">A6P07_11100</name>
</gene>
<proteinExistence type="inferred from homology"/>
<sequence>MKNSRRRLARQAIIQALYQWQLNPGHCAEIALQFTTDPERLQGADRAFFATVWEGVCQAIPHLDPAIAEEIPDRRWTDEISEVERAILRLAAYELRDLPQTPYRVVINEAIELGKDFGAEQGHRFVNAVLDKLAQRWRQSEIEQSTKS</sequence>
<keyword evidence="11" id="KW-1185">Reference proteome</keyword>
<evidence type="ECO:0000256" key="2">
    <source>
        <dbReference type="ARBA" id="ARBA00022814"/>
    </source>
</evidence>
<evidence type="ECO:0000313" key="11">
    <source>
        <dbReference type="Proteomes" id="UP000095008"/>
    </source>
</evidence>
<evidence type="ECO:0000313" key="9">
    <source>
        <dbReference type="EMBL" id="OCX71869.1"/>
    </source>
</evidence>
<comment type="caution">
    <text evidence="8">The sequence shown here is derived from an EMBL/GenBank/DDBJ whole genome shotgun (WGS) entry which is preliminary data.</text>
</comment>
<dbReference type="NCBIfam" id="TIGR01951">
    <property type="entry name" value="nusB"/>
    <property type="match status" value="1"/>
</dbReference>